<evidence type="ECO:0000256" key="3">
    <source>
        <dbReference type="ARBA" id="ARBA00022691"/>
    </source>
</evidence>
<dbReference type="InterPro" id="IPR001214">
    <property type="entry name" value="SET_dom"/>
</dbReference>
<reference evidence="5 6" key="1">
    <citation type="journal article" date="2024" name="bioRxiv">
        <title>A reference genome for Trichogramma kaykai: A tiny desert-dwelling parasitoid wasp with competing sex-ratio distorters.</title>
        <authorList>
            <person name="Culotta J."/>
            <person name="Lindsey A.R."/>
        </authorList>
    </citation>
    <scope>NUCLEOTIDE SEQUENCE [LARGE SCALE GENOMIC DNA]</scope>
    <source>
        <strain evidence="5 6">KSX58</strain>
    </source>
</reference>
<dbReference type="SUPFAM" id="SSF82199">
    <property type="entry name" value="SET domain"/>
    <property type="match status" value="1"/>
</dbReference>
<dbReference type="Gene3D" id="1.25.40.10">
    <property type="entry name" value="Tetratricopeptide repeat domain"/>
    <property type="match status" value="2"/>
</dbReference>
<feature type="domain" description="SET" evidence="4">
    <location>
        <begin position="222"/>
        <end position="517"/>
    </location>
</feature>
<evidence type="ECO:0000259" key="4">
    <source>
        <dbReference type="PROSITE" id="PS50280"/>
    </source>
</evidence>
<dbReference type="GO" id="GO:0008170">
    <property type="term" value="F:N-methyltransferase activity"/>
    <property type="evidence" value="ECO:0007669"/>
    <property type="project" value="UniProtKB-ARBA"/>
</dbReference>
<dbReference type="PANTHER" id="PTHR46165">
    <property type="entry name" value="SET AND MYND DOMAIN-CONTAINING PROTEIN 4"/>
    <property type="match status" value="1"/>
</dbReference>
<dbReference type="EMBL" id="JBJJXI010000043">
    <property type="protein sequence ID" value="KAL3401777.1"/>
    <property type="molecule type" value="Genomic_DNA"/>
</dbReference>
<sequence length="646" mass="73775">MENYAPVLIEALKSDKVTTILDAWGDQIRTKSSEAFIEAKKEGNKLFVSKDHNSEIHEKIWKHYSKCVAHARSSKEFALAYGNRSALLFHIGKFRDSVRDIDRALQQDVSDSLKIKLLCRKAKCLVLLNIHDLDPLSEAKEFLKTVSCQKQNLTLSNLVLKTEKFLIDKREDLLDEPCASNLGEKPSCFLSYSDSTIHDDNKDPIQEEVNHILEKKNHSNVLDLVTVQYNRKYGRHMIANQNIAPGEIIIVEDIYVKVVNLENKHVFCGHCLQTAWSGIPCDYCTWCIFCSEKCKEQSLQQYHQKECLVISYMLHIGANYTDHRLALRSILMAINECGSITKLMEHVKELDNIKEETMKGIQNGKKSSKLFEGIYSLASIDTKEQINNSLNITILCLIILTKTSSLFGKSSNFYKKEHFHSNEEIIFIGYLLMKLLAISRINAHSIMEGVDCRHSKTSTQCSVDLCCDRGACIATYSSLVNHSCHPNIRKCFTKDMQIVIYAIRPIQKYSQLFDCYIGSFQETPKDTRQSKLISTYNFTCMCIACKNDWPNILLDKHALTSICNQSDNKKELEILEEYGNLMDWHDLKSDQIDLKTVKRLSQAIEKSSKLLTQPSFITSRLMASLASTIDYVFGIKLQLTDECIDS</sequence>
<keyword evidence="3" id="KW-0949">S-adenosyl-L-methionine</keyword>
<dbReference type="GO" id="GO:0008757">
    <property type="term" value="F:S-adenosylmethionine-dependent methyltransferase activity"/>
    <property type="evidence" value="ECO:0007669"/>
    <property type="project" value="UniProtKB-ARBA"/>
</dbReference>
<dbReference type="Gene3D" id="2.170.270.10">
    <property type="entry name" value="SET domain"/>
    <property type="match status" value="1"/>
</dbReference>
<dbReference type="GO" id="GO:0032259">
    <property type="term" value="P:methylation"/>
    <property type="evidence" value="ECO:0007669"/>
    <property type="project" value="UniProtKB-KW"/>
</dbReference>
<dbReference type="InterPro" id="IPR046341">
    <property type="entry name" value="SET_dom_sf"/>
</dbReference>
<keyword evidence="1" id="KW-0489">Methyltransferase</keyword>
<evidence type="ECO:0000313" key="5">
    <source>
        <dbReference type="EMBL" id="KAL3401777.1"/>
    </source>
</evidence>
<accession>A0ABD2X8S6</accession>
<evidence type="ECO:0000256" key="2">
    <source>
        <dbReference type="ARBA" id="ARBA00022679"/>
    </source>
</evidence>
<protein>
    <recommendedName>
        <fullName evidence="4">SET domain-containing protein</fullName>
    </recommendedName>
</protein>
<dbReference type="AlphaFoldDB" id="A0ABD2X8S6"/>
<name>A0ABD2X8S6_9HYME</name>
<comment type="caution">
    <text evidence="5">The sequence shown here is derived from an EMBL/GenBank/DDBJ whole genome shotgun (WGS) entry which is preliminary data.</text>
</comment>
<keyword evidence="2" id="KW-0808">Transferase</keyword>
<evidence type="ECO:0000313" key="6">
    <source>
        <dbReference type="Proteomes" id="UP001627154"/>
    </source>
</evidence>
<dbReference type="PANTHER" id="PTHR46165:SF2">
    <property type="entry name" value="SET AND MYND DOMAIN-CONTAINING PROTEIN 4"/>
    <property type="match status" value="1"/>
</dbReference>
<dbReference type="InterPro" id="IPR052097">
    <property type="entry name" value="SET-MYND_domain_protein"/>
</dbReference>
<evidence type="ECO:0000256" key="1">
    <source>
        <dbReference type="ARBA" id="ARBA00022603"/>
    </source>
</evidence>
<dbReference type="SUPFAM" id="SSF144232">
    <property type="entry name" value="HIT/MYND zinc finger-like"/>
    <property type="match status" value="1"/>
</dbReference>
<dbReference type="GO" id="GO:0008276">
    <property type="term" value="F:protein methyltransferase activity"/>
    <property type="evidence" value="ECO:0007669"/>
    <property type="project" value="UniProtKB-ARBA"/>
</dbReference>
<dbReference type="Proteomes" id="UP001627154">
    <property type="component" value="Unassembled WGS sequence"/>
</dbReference>
<keyword evidence="6" id="KW-1185">Reference proteome</keyword>
<dbReference type="SUPFAM" id="SSF48452">
    <property type="entry name" value="TPR-like"/>
    <property type="match status" value="1"/>
</dbReference>
<gene>
    <name evidence="5" type="ORF">TKK_005132</name>
</gene>
<dbReference type="PROSITE" id="PS50280">
    <property type="entry name" value="SET"/>
    <property type="match status" value="1"/>
</dbReference>
<organism evidence="5 6">
    <name type="scientific">Trichogramma kaykai</name>
    <dbReference type="NCBI Taxonomy" id="54128"/>
    <lineage>
        <taxon>Eukaryota</taxon>
        <taxon>Metazoa</taxon>
        <taxon>Ecdysozoa</taxon>
        <taxon>Arthropoda</taxon>
        <taxon>Hexapoda</taxon>
        <taxon>Insecta</taxon>
        <taxon>Pterygota</taxon>
        <taxon>Neoptera</taxon>
        <taxon>Endopterygota</taxon>
        <taxon>Hymenoptera</taxon>
        <taxon>Apocrita</taxon>
        <taxon>Proctotrupomorpha</taxon>
        <taxon>Chalcidoidea</taxon>
        <taxon>Trichogrammatidae</taxon>
        <taxon>Trichogramma</taxon>
    </lineage>
</organism>
<proteinExistence type="predicted"/>
<dbReference type="Pfam" id="PF00856">
    <property type="entry name" value="SET"/>
    <property type="match status" value="1"/>
</dbReference>
<dbReference type="InterPro" id="IPR011990">
    <property type="entry name" value="TPR-like_helical_dom_sf"/>
</dbReference>